<evidence type="ECO:0000256" key="2">
    <source>
        <dbReference type="ARBA" id="ARBA00022475"/>
    </source>
</evidence>
<keyword evidence="3" id="KW-0336">GPI-anchor</keyword>
<comment type="caution">
    <text evidence="12">The sequence shown here is derived from an EMBL/GenBank/DDBJ whole genome shotgun (WGS) entry which is preliminary data.</text>
</comment>
<dbReference type="InterPro" id="IPR003961">
    <property type="entry name" value="FN3_dom"/>
</dbReference>
<evidence type="ECO:0000313" key="12">
    <source>
        <dbReference type="EMBL" id="TRY54432.1"/>
    </source>
</evidence>
<keyword evidence="10" id="KW-0449">Lipoprotein</keyword>
<evidence type="ECO:0000313" key="13">
    <source>
        <dbReference type="Proteomes" id="UP000316079"/>
    </source>
</evidence>
<keyword evidence="9" id="KW-0325">Glycoprotein</keyword>
<sequence length="320" mass="36878">MKVLELSVCPFARGLSGPWRQMQMRKEKERLNIQQDLNHSQFHTHEHMGRGNIMRNPGNQSKSSVSILAVADMLTKCLHYSSSAFFTVPPREPQVTCRSNTYPKGFYCSWHILHPTYIPTDFEVDVQHNQRPLGVTRDAVHKNRCHVKFPELFSSSPYYVNVTAVNSLGRASTTISFEESLIVKPDPPEKVEAKPIANNARRLEVTWNSPSTWPDVETFQLKYFLRYRPLIRDQWQHVSLEQFEAIFLTDLRLAEHELISACSKDHIELHHDKVESSSVFAGQHFICASYVHSRSGSGREGFREMKEPAWCREAIHSAEE</sequence>
<feature type="domain" description="Fibronectin type-III" evidence="11">
    <location>
        <begin position="89"/>
        <end position="186"/>
    </location>
</feature>
<dbReference type="EMBL" id="SRMA01027345">
    <property type="protein sequence ID" value="TRY54432.1"/>
    <property type="molecule type" value="Genomic_DNA"/>
</dbReference>
<evidence type="ECO:0000256" key="9">
    <source>
        <dbReference type="ARBA" id="ARBA00023180"/>
    </source>
</evidence>
<evidence type="ECO:0000259" key="11">
    <source>
        <dbReference type="PROSITE" id="PS50853"/>
    </source>
</evidence>
<keyword evidence="2" id="KW-1003">Cell membrane</keyword>
<proteinExistence type="predicted"/>
<evidence type="ECO:0000256" key="6">
    <source>
        <dbReference type="ARBA" id="ARBA00023136"/>
    </source>
</evidence>
<dbReference type="InterPro" id="IPR003530">
    <property type="entry name" value="Hematopoietin_rcpt_L_F3_CS"/>
</dbReference>
<dbReference type="GO" id="GO:0004921">
    <property type="term" value="F:interleukin-11 receptor activity"/>
    <property type="evidence" value="ECO:0007669"/>
    <property type="project" value="TreeGrafter"/>
</dbReference>
<keyword evidence="4" id="KW-0732">Signal</keyword>
<comment type="subcellular location">
    <subcellularLocation>
        <location evidence="1">Cell membrane</location>
        <topology evidence="1">Lipid-anchor</topology>
        <topology evidence="1">GPI-anchor</topology>
    </subcellularLocation>
</comment>
<dbReference type="GO" id="GO:0009897">
    <property type="term" value="C:external side of plasma membrane"/>
    <property type="evidence" value="ECO:0007669"/>
    <property type="project" value="TreeGrafter"/>
</dbReference>
<protein>
    <recommendedName>
        <fullName evidence="11">Fibronectin type-III domain-containing protein</fullName>
    </recommendedName>
</protein>
<dbReference type="OrthoDB" id="9927622at2759"/>
<evidence type="ECO:0000256" key="10">
    <source>
        <dbReference type="ARBA" id="ARBA00023288"/>
    </source>
</evidence>
<dbReference type="PROSITE" id="PS01354">
    <property type="entry name" value="HEMATOPO_REC_L_F3"/>
    <property type="match status" value="1"/>
</dbReference>
<keyword evidence="6" id="KW-0472">Membrane</keyword>
<dbReference type="InterPro" id="IPR050379">
    <property type="entry name" value="Type-I_Cytokine_Rcpt"/>
</dbReference>
<evidence type="ECO:0000256" key="4">
    <source>
        <dbReference type="ARBA" id="ARBA00022729"/>
    </source>
</evidence>
<evidence type="ECO:0000256" key="3">
    <source>
        <dbReference type="ARBA" id="ARBA00022622"/>
    </source>
</evidence>
<keyword evidence="13" id="KW-1185">Reference proteome</keyword>
<keyword evidence="8" id="KW-0675">Receptor</keyword>
<keyword evidence="7" id="KW-1015">Disulfide bond</keyword>
<dbReference type="STRING" id="623744.A0A553MMN8"/>
<dbReference type="Gene3D" id="2.60.40.10">
    <property type="entry name" value="Immunoglobulins"/>
    <property type="match status" value="2"/>
</dbReference>
<dbReference type="GO" id="GO:0043235">
    <property type="term" value="C:receptor complex"/>
    <property type="evidence" value="ECO:0007669"/>
    <property type="project" value="TreeGrafter"/>
</dbReference>
<gene>
    <name evidence="12" type="ORF">DNTS_023700</name>
</gene>
<name>A0A553MMN8_9TELE</name>
<dbReference type="AlphaFoldDB" id="A0A553MMN8"/>
<keyword evidence="5" id="KW-0677">Repeat</keyword>
<dbReference type="InterPro" id="IPR056621">
    <property type="entry name" value="FN3_IL27B_N"/>
</dbReference>
<dbReference type="GO" id="GO:0008284">
    <property type="term" value="P:positive regulation of cell population proliferation"/>
    <property type="evidence" value="ECO:0007669"/>
    <property type="project" value="TreeGrafter"/>
</dbReference>
<evidence type="ECO:0000256" key="7">
    <source>
        <dbReference type="ARBA" id="ARBA00023157"/>
    </source>
</evidence>
<dbReference type="InterPro" id="IPR036116">
    <property type="entry name" value="FN3_sf"/>
</dbReference>
<evidence type="ECO:0000256" key="5">
    <source>
        <dbReference type="ARBA" id="ARBA00022737"/>
    </source>
</evidence>
<dbReference type="CDD" id="cd00063">
    <property type="entry name" value="FN3"/>
    <property type="match status" value="1"/>
</dbReference>
<organism evidence="12 13">
    <name type="scientific">Danionella cerebrum</name>
    <dbReference type="NCBI Taxonomy" id="2873325"/>
    <lineage>
        <taxon>Eukaryota</taxon>
        <taxon>Metazoa</taxon>
        <taxon>Chordata</taxon>
        <taxon>Craniata</taxon>
        <taxon>Vertebrata</taxon>
        <taxon>Euteleostomi</taxon>
        <taxon>Actinopterygii</taxon>
        <taxon>Neopterygii</taxon>
        <taxon>Teleostei</taxon>
        <taxon>Ostariophysi</taxon>
        <taxon>Cypriniformes</taxon>
        <taxon>Danionidae</taxon>
        <taxon>Danioninae</taxon>
        <taxon>Danionella</taxon>
    </lineage>
</organism>
<dbReference type="FunFam" id="2.60.40.10:FF:000564">
    <property type="entry name" value="Ciliary neurotrophic factor receptor subunit alpha"/>
    <property type="match status" value="1"/>
</dbReference>
<evidence type="ECO:0000256" key="8">
    <source>
        <dbReference type="ARBA" id="ARBA00023170"/>
    </source>
</evidence>
<dbReference type="Pfam" id="PF24031">
    <property type="entry name" value="FN3_IL27B_N"/>
    <property type="match status" value="1"/>
</dbReference>
<dbReference type="PROSITE" id="PS50853">
    <property type="entry name" value="FN3"/>
    <property type="match status" value="1"/>
</dbReference>
<dbReference type="GO" id="GO:0019970">
    <property type="term" value="F:interleukin-11 binding"/>
    <property type="evidence" value="ECO:0007669"/>
    <property type="project" value="TreeGrafter"/>
</dbReference>
<evidence type="ECO:0000256" key="1">
    <source>
        <dbReference type="ARBA" id="ARBA00004609"/>
    </source>
</evidence>
<dbReference type="PANTHER" id="PTHR23036:SF21">
    <property type="entry name" value="CILIARY NEUROTROPHIC FACTOR RECEPTOR SUBUNIT ALPHA"/>
    <property type="match status" value="1"/>
</dbReference>
<dbReference type="Proteomes" id="UP000316079">
    <property type="component" value="Unassembled WGS sequence"/>
</dbReference>
<dbReference type="SUPFAM" id="SSF49265">
    <property type="entry name" value="Fibronectin type III"/>
    <property type="match status" value="2"/>
</dbReference>
<reference evidence="12 13" key="1">
    <citation type="journal article" date="2019" name="Sci. Data">
        <title>Hybrid genome assembly and annotation of Danionella translucida.</title>
        <authorList>
            <person name="Kadobianskyi M."/>
            <person name="Schulze L."/>
            <person name="Schuelke M."/>
            <person name="Judkewitz B."/>
        </authorList>
    </citation>
    <scope>NUCLEOTIDE SEQUENCE [LARGE SCALE GENOMIC DNA]</scope>
    <source>
        <strain evidence="12 13">Bolton</strain>
    </source>
</reference>
<dbReference type="InterPro" id="IPR013783">
    <property type="entry name" value="Ig-like_fold"/>
</dbReference>
<accession>A0A553MMN8</accession>
<dbReference type="PANTHER" id="PTHR23036">
    <property type="entry name" value="CYTOKINE RECEPTOR"/>
    <property type="match status" value="1"/>
</dbReference>